<dbReference type="PIRSF" id="PIRSF006060">
    <property type="entry name" value="AA_transporter"/>
    <property type="match status" value="1"/>
</dbReference>
<feature type="transmembrane region" description="Helical" evidence="8">
    <location>
        <begin position="230"/>
        <end position="249"/>
    </location>
</feature>
<evidence type="ECO:0000256" key="5">
    <source>
        <dbReference type="ARBA" id="ARBA00022970"/>
    </source>
</evidence>
<evidence type="ECO:0000256" key="6">
    <source>
        <dbReference type="ARBA" id="ARBA00022989"/>
    </source>
</evidence>
<keyword evidence="4 8" id="KW-0812">Transmembrane</keyword>
<gene>
    <name evidence="10" type="ORF">CYBJADRAFT_192663</name>
</gene>
<name>A0A1E4S896_CYBJN</name>
<feature type="transmembrane region" description="Helical" evidence="8">
    <location>
        <begin position="396"/>
        <end position="419"/>
    </location>
</feature>
<dbReference type="FunFam" id="1.20.1740.10:FF:000001">
    <property type="entry name" value="Amino acid permease"/>
    <property type="match status" value="1"/>
</dbReference>
<feature type="transmembrane region" description="Helical" evidence="8">
    <location>
        <begin position="143"/>
        <end position="165"/>
    </location>
</feature>
<dbReference type="InterPro" id="IPR050524">
    <property type="entry name" value="APC_YAT"/>
</dbReference>
<feature type="transmembrane region" description="Helical" evidence="8">
    <location>
        <begin position="322"/>
        <end position="347"/>
    </location>
</feature>
<organism evidence="10 11">
    <name type="scientific">Cyberlindnera jadinii (strain ATCC 18201 / CBS 1600 / BCRC 20928 / JCM 3617 / NBRC 0987 / NRRL Y-1542)</name>
    <name type="common">Torula yeast</name>
    <name type="synonym">Candida utilis</name>
    <dbReference type="NCBI Taxonomy" id="983966"/>
    <lineage>
        <taxon>Eukaryota</taxon>
        <taxon>Fungi</taxon>
        <taxon>Dikarya</taxon>
        <taxon>Ascomycota</taxon>
        <taxon>Saccharomycotina</taxon>
        <taxon>Saccharomycetes</taxon>
        <taxon>Phaffomycetales</taxon>
        <taxon>Phaffomycetaceae</taxon>
        <taxon>Cyberlindnera</taxon>
    </lineage>
</organism>
<dbReference type="InterPro" id="IPR004841">
    <property type="entry name" value="AA-permease/SLC12A_dom"/>
</dbReference>
<feature type="transmembrane region" description="Helical" evidence="8">
    <location>
        <begin position="61"/>
        <end position="78"/>
    </location>
</feature>
<dbReference type="GO" id="GO:0016020">
    <property type="term" value="C:membrane"/>
    <property type="evidence" value="ECO:0007669"/>
    <property type="project" value="UniProtKB-SubCell"/>
</dbReference>
<protein>
    <submittedName>
        <fullName evidence="10">Proline specific permease</fullName>
    </submittedName>
</protein>
<proteinExistence type="inferred from homology"/>
<feature type="transmembrane region" description="Helical" evidence="8">
    <location>
        <begin position="116"/>
        <end position="137"/>
    </location>
</feature>
<evidence type="ECO:0000256" key="2">
    <source>
        <dbReference type="ARBA" id="ARBA00006983"/>
    </source>
</evidence>
<feature type="transmembrane region" description="Helical" evidence="8">
    <location>
        <begin position="367"/>
        <end position="384"/>
    </location>
</feature>
<keyword evidence="11" id="KW-1185">Reference proteome</keyword>
<feature type="transmembrane region" description="Helical" evidence="8">
    <location>
        <begin position="177"/>
        <end position="197"/>
    </location>
</feature>
<evidence type="ECO:0000313" key="10">
    <source>
        <dbReference type="EMBL" id="ODV75726.1"/>
    </source>
</evidence>
<dbReference type="PANTHER" id="PTHR43341">
    <property type="entry name" value="AMINO ACID PERMEASE"/>
    <property type="match status" value="1"/>
</dbReference>
<keyword evidence="3" id="KW-0813">Transport</keyword>
<dbReference type="Proteomes" id="UP000094389">
    <property type="component" value="Unassembled WGS sequence"/>
</dbReference>
<accession>A0A1E4S896</accession>
<dbReference type="EMBL" id="KV453925">
    <property type="protein sequence ID" value="ODV75726.1"/>
    <property type="molecule type" value="Genomic_DNA"/>
</dbReference>
<comment type="subcellular location">
    <subcellularLocation>
        <location evidence="1">Membrane</location>
        <topology evidence="1">Multi-pass membrane protein</topology>
    </subcellularLocation>
</comment>
<evidence type="ECO:0000256" key="4">
    <source>
        <dbReference type="ARBA" id="ARBA00022692"/>
    </source>
</evidence>
<keyword evidence="7 8" id="KW-0472">Membrane</keyword>
<dbReference type="OrthoDB" id="3900342at2759"/>
<keyword evidence="6 8" id="KW-1133">Transmembrane helix</keyword>
<evidence type="ECO:0000313" key="11">
    <source>
        <dbReference type="Proteomes" id="UP000094389"/>
    </source>
</evidence>
<evidence type="ECO:0000256" key="8">
    <source>
        <dbReference type="SAM" id="Phobius"/>
    </source>
</evidence>
<dbReference type="Pfam" id="PF00324">
    <property type="entry name" value="AA_permease"/>
    <property type="match status" value="1"/>
</dbReference>
<comment type="similarity">
    <text evidence="2">Belongs to the amino acid-polyamine-organocation (APC) superfamily. YAT (TC 2.A.3.10) family.</text>
</comment>
<keyword evidence="5" id="KW-0029">Amino-acid transport</keyword>
<feature type="transmembrane region" description="Helical" evidence="8">
    <location>
        <begin position="36"/>
        <end position="55"/>
    </location>
</feature>
<evidence type="ECO:0000259" key="9">
    <source>
        <dbReference type="Pfam" id="PF00324"/>
    </source>
</evidence>
<feature type="transmembrane region" description="Helical" evidence="8">
    <location>
        <begin position="467"/>
        <end position="488"/>
    </location>
</feature>
<dbReference type="Gene3D" id="1.20.1740.10">
    <property type="entry name" value="Amino acid/polyamine transporter I"/>
    <property type="match status" value="1"/>
</dbReference>
<evidence type="ECO:0000256" key="7">
    <source>
        <dbReference type="ARBA" id="ARBA00023136"/>
    </source>
</evidence>
<dbReference type="STRING" id="983966.A0A1E4S896"/>
<reference evidence="10 11" key="1">
    <citation type="journal article" date="2016" name="Proc. Natl. Acad. Sci. U.S.A.">
        <title>Comparative genomics of biotechnologically important yeasts.</title>
        <authorList>
            <person name="Riley R."/>
            <person name="Haridas S."/>
            <person name="Wolfe K.H."/>
            <person name="Lopes M.R."/>
            <person name="Hittinger C.T."/>
            <person name="Goeker M."/>
            <person name="Salamov A.A."/>
            <person name="Wisecaver J.H."/>
            <person name="Long T.M."/>
            <person name="Calvey C.H."/>
            <person name="Aerts A.L."/>
            <person name="Barry K.W."/>
            <person name="Choi C."/>
            <person name="Clum A."/>
            <person name="Coughlan A.Y."/>
            <person name="Deshpande S."/>
            <person name="Douglass A.P."/>
            <person name="Hanson S.J."/>
            <person name="Klenk H.-P."/>
            <person name="LaButti K.M."/>
            <person name="Lapidus A."/>
            <person name="Lindquist E.A."/>
            <person name="Lipzen A.M."/>
            <person name="Meier-Kolthoff J.P."/>
            <person name="Ohm R.A."/>
            <person name="Otillar R.P."/>
            <person name="Pangilinan J.L."/>
            <person name="Peng Y."/>
            <person name="Rokas A."/>
            <person name="Rosa C.A."/>
            <person name="Scheuner C."/>
            <person name="Sibirny A.A."/>
            <person name="Slot J.C."/>
            <person name="Stielow J.B."/>
            <person name="Sun H."/>
            <person name="Kurtzman C.P."/>
            <person name="Blackwell M."/>
            <person name="Grigoriev I.V."/>
            <person name="Jeffries T.W."/>
        </authorList>
    </citation>
    <scope>NUCLEOTIDE SEQUENCE [LARGE SCALE GENOMIC DNA]</scope>
    <source>
        <strain evidence="11">ATCC 18201 / CBS 1600 / BCRC 20928 / JCM 3617 / NBRC 0987 / NRRL Y-1542</strain>
    </source>
</reference>
<feature type="transmembrane region" description="Helical" evidence="8">
    <location>
        <begin position="440"/>
        <end position="461"/>
    </location>
</feature>
<dbReference type="GO" id="GO:0015171">
    <property type="term" value="F:amino acid transmembrane transporter activity"/>
    <property type="evidence" value="ECO:0007669"/>
    <property type="project" value="TreeGrafter"/>
</dbReference>
<evidence type="ECO:0000256" key="3">
    <source>
        <dbReference type="ARBA" id="ARBA00022448"/>
    </source>
</evidence>
<sequence>MIAIGVYNDRYGTMNELDAGGEGELKQGLTSRHIQIFALAGIIGTGLFVGSGSALSASGPLGLLISYIVLSCVVYFIMNELAEMVTLFPNGGGAIHTLAKRYVDGSLSFATGWLYFYNYAILVPAEISAATIVIKYWTDSVNVAVWITIMTFVVIMLNTLAVKFYGETEFWLGSIKLIAIACLIIVGIVIFFGGGPAQHHVLGFHYWKHPGPLVNHLHLKNENTGRFLDIWTAIIKSGFAFGSGPEFFVITTLEAQDRRRNLIKGTRRYIWRLILIYCFSVIVIGVIVPSNNSKLTSGESNANASPFVIGIQLAGIRVLNHIINAAILTSAFSASNSFYFGASRVLYALAKDGNAPKFLLTTNRYGTPYFCTTFVGLISLIGYLNVSSGSSQVFTWLTNISTIASFIGWLIIGAIYLRFRKAMEYNDMWDVMPVRTIWQPYGAYVTTVFVALLTLTNGYAIFMKGNWSISSFMAAYVTIGYFLVFYIGHKVWTRNWRLFYKVEDIDVTTGLQEAEEEAREAELLYKSNPPRNIFERFSNWLF</sequence>
<feature type="domain" description="Amino acid permease/ SLC12A" evidence="9">
    <location>
        <begin position="33"/>
        <end position="500"/>
    </location>
</feature>
<dbReference type="GeneID" id="30991849"/>
<dbReference type="RefSeq" id="XP_020072765.1">
    <property type="nucleotide sequence ID" value="XM_020217453.1"/>
</dbReference>
<dbReference type="PROSITE" id="PS00218">
    <property type="entry name" value="AMINO_ACID_PERMEASE_1"/>
    <property type="match status" value="1"/>
</dbReference>
<evidence type="ECO:0000256" key="1">
    <source>
        <dbReference type="ARBA" id="ARBA00004141"/>
    </source>
</evidence>
<dbReference type="InterPro" id="IPR004840">
    <property type="entry name" value="Amino_acid_permease_CS"/>
</dbReference>
<dbReference type="PANTHER" id="PTHR43341:SF36">
    <property type="entry name" value="PROLINE-SPECIFIC PERMEASE"/>
    <property type="match status" value="1"/>
</dbReference>
<dbReference type="AlphaFoldDB" id="A0A1E4S896"/>
<feature type="transmembrane region" description="Helical" evidence="8">
    <location>
        <begin position="269"/>
        <end position="288"/>
    </location>
</feature>